<gene>
    <name evidence="2" type="ORF">PHAECO_LOCUS6192</name>
</gene>
<accession>A0A9P0GUK2</accession>
<dbReference type="PANTHER" id="PTHR23161">
    <property type="entry name" value="PROTEIN CIP2A"/>
    <property type="match status" value="1"/>
</dbReference>
<evidence type="ECO:0008006" key="4">
    <source>
        <dbReference type="Google" id="ProtNLM"/>
    </source>
</evidence>
<reference evidence="2" key="1">
    <citation type="submission" date="2022-01" db="EMBL/GenBank/DDBJ databases">
        <authorList>
            <person name="King R."/>
        </authorList>
    </citation>
    <scope>NUCLEOTIDE SEQUENCE</scope>
</reference>
<dbReference type="AlphaFoldDB" id="A0A9P0GUK2"/>
<proteinExistence type="predicted"/>
<evidence type="ECO:0000313" key="2">
    <source>
        <dbReference type="EMBL" id="CAH1155770.1"/>
    </source>
</evidence>
<protein>
    <recommendedName>
        <fullName evidence="4">Protein CIP2A</fullName>
    </recommendedName>
</protein>
<dbReference type="OrthoDB" id="73401at2759"/>
<dbReference type="EMBL" id="OU896708">
    <property type="protein sequence ID" value="CAH1155770.1"/>
    <property type="molecule type" value="Genomic_DNA"/>
</dbReference>
<sequence>METSNNGSYHSSSECLKMRELIDAINEYLKTRTENSALIIKKILQTYSVSIDVSAFDPDTSLGAQFYVSLYELFTKLEPQSPMAWDCVDVLCNACRNCSARQALIDTYQFIPSLSKHLGDQLSNVKKKKLLRLMQDLTCGIKLSWQIPHLPHLLKTLTRWIEDKDQDIVCSSLCVLVNLCYKNLPAIYTLSTIVDIKKFLRFCLPLKGPLIEVQVCKLMIILDRSHNEVTNKTLLNLIHPTFISALESLTRNDPVMLGLVIYFFVDVVNSESVEILKQYSHYNEQVAGLIQLIEVRNTAPDSNTTPVALHEPECVMLILKFIYTMEINKLADLSSLYPRIIKLALDWLQSDRVSFQALMLLTIITENASMGDDKKKVLKLLSAKLPVFLSLLQSDSSPNNIEGCKRLGSLLQLLRTMLKSTFICKDVLQSINETVIMKVFSPVLSDELSMANLPKLKVNENNTTSTDYVNAYVYAVGLVNELSQHDARWLELLSTLMENRTIHAFYALALFGSEPKVKELVLEMSKYPRFPIQKVASAMELSQNMFSSNRKPSPPSVHGSGDMAYPILTYAQMEMLDDTILSLKRLVNEENISNVSTSQVMELYQYKIASLSHSELSATKSLEAASERCVHLQHRLAQLTAEHNKLSQLIHQYENRIEKSNQTIEEMGKIYLSEKQQAKSDVGKMKKALADNENELKETKLKLLEMTEMKNNLEQEVEKREQVIQKLEEYSNRVNRQLQKKEEQLTNANRHIDTLNLQNQDLQKILSQKEGKLSEITKQYLATKEILTTITKVANSQMP</sequence>
<dbReference type="Gene3D" id="1.25.10.10">
    <property type="entry name" value="Leucine-rich Repeat Variant"/>
    <property type="match status" value="1"/>
</dbReference>
<keyword evidence="3" id="KW-1185">Reference proteome</keyword>
<dbReference type="PANTHER" id="PTHR23161:SF2">
    <property type="entry name" value="PROTEIN CIP2A"/>
    <property type="match status" value="1"/>
</dbReference>
<dbReference type="Proteomes" id="UP001153737">
    <property type="component" value="Chromosome 2"/>
</dbReference>
<dbReference type="SUPFAM" id="SSF48371">
    <property type="entry name" value="ARM repeat"/>
    <property type="match status" value="1"/>
</dbReference>
<name>A0A9P0GUK2_PHACE</name>
<dbReference type="InterPro" id="IPR016024">
    <property type="entry name" value="ARM-type_fold"/>
</dbReference>
<reference evidence="2" key="2">
    <citation type="submission" date="2022-10" db="EMBL/GenBank/DDBJ databases">
        <authorList>
            <consortium name="ENA_rothamsted_submissions"/>
            <consortium name="culmorum"/>
            <person name="King R."/>
        </authorList>
    </citation>
    <scope>NUCLEOTIDE SEQUENCE</scope>
</reference>
<organism evidence="2 3">
    <name type="scientific">Phaedon cochleariae</name>
    <name type="common">Mustard beetle</name>
    <dbReference type="NCBI Taxonomy" id="80249"/>
    <lineage>
        <taxon>Eukaryota</taxon>
        <taxon>Metazoa</taxon>
        <taxon>Ecdysozoa</taxon>
        <taxon>Arthropoda</taxon>
        <taxon>Hexapoda</taxon>
        <taxon>Insecta</taxon>
        <taxon>Pterygota</taxon>
        <taxon>Neoptera</taxon>
        <taxon>Endopterygota</taxon>
        <taxon>Coleoptera</taxon>
        <taxon>Polyphaga</taxon>
        <taxon>Cucujiformia</taxon>
        <taxon>Chrysomeloidea</taxon>
        <taxon>Chrysomelidae</taxon>
        <taxon>Chrysomelinae</taxon>
        <taxon>Chrysomelini</taxon>
        <taxon>Phaedon</taxon>
    </lineage>
</organism>
<feature type="coiled-coil region" evidence="1">
    <location>
        <begin position="622"/>
        <end position="779"/>
    </location>
</feature>
<keyword evidence="1" id="KW-0175">Coiled coil</keyword>
<dbReference type="InterPro" id="IPR042510">
    <property type="entry name" value="CIP2A"/>
</dbReference>
<evidence type="ECO:0000313" key="3">
    <source>
        <dbReference type="Proteomes" id="UP001153737"/>
    </source>
</evidence>
<dbReference type="InterPro" id="IPR011989">
    <property type="entry name" value="ARM-like"/>
</dbReference>
<evidence type="ECO:0000256" key="1">
    <source>
        <dbReference type="SAM" id="Coils"/>
    </source>
</evidence>